<keyword evidence="1" id="KW-1185">Reference proteome</keyword>
<dbReference type="RefSeq" id="XP_014066248.1">
    <property type="nucleotide sequence ID" value="XM_014210773.2"/>
</dbReference>
<dbReference type="GO" id="GO:0005739">
    <property type="term" value="C:mitochondrion"/>
    <property type="evidence" value="ECO:0007669"/>
    <property type="project" value="UniProtKB-SubCell"/>
</dbReference>
<dbReference type="AlphaFoldDB" id="A0A1S3SPI6"/>
<evidence type="ECO:0000313" key="1">
    <source>
        <dbReference type="Proteomes" id="UP001652741"/>
    </source>
</evidence>
<dbReference type="GO" id="GO:0005840">
    <property type="term" value="C:ribosome"/>
    <property type="evidence" value="ECO:0007669"/>
    <property type="project" value="UniProtKB-KW"/>
</dbReference>
<keyword evidence="2" id="KW-0687">Ribonucleoprotein</keyword>
<organism evidence="1 2">
    <name type="scientific">Salmo salar</name>
    <name type="common">Atlantic salmon</name>
    <dbReference type="NCBI Taxonomy" id="8030"/>
    <lineage>
        <taxon>Eukaryota</taxon>
        <taxon>Metazoa</taxon>
        <taxon>Chordata</taxon>
        <taxon>Craniata</taxon>
        <taxon>Vertebrata</taxon>
        <taxon>Euteleostomi</taxon>
        <taxon>Actinopterygii</taxon>
        <taxon>Neopterygii</taxon>
        <taxon>Teleostei</taxon>
        <taxon>Protacanthopterygii</taxon>
        <taxon>Salmoniformes</taxon>
        <taxon>Salmonidae</taxon>
        <taxon>Salmoninae</taxon>
        <taxon>Salmo</taxon>
    </lineage>
</organism>
<proteinExistence type="predicted"/>
<dbReference type="KEGG" id="sasa:106610993"/>
<dbReference type="GeneID" id="106610993"/>
<dbReference type="InterPro" id="IPR019338">
    <property type="entry name" value="Ribosomal_bL35m"/>
</dbReference>
<dbReference type="InterPro" id="IPR037229">
    <property type="entry name" value="Ribosomal_bL35_sf"/>
</dbReference>
<keyword evidence="2" id="KW-0689">Ribosomal protein</keyword>
<dbReference type="SUPFAM" id="SSF143034">
    <property type="entry name" value="L35p-like"/>
    <property type="match status" value="1"/>
</dbReference>
<gene>
    <name evidence="2" type="primary">LOC106610993</name>
</gene>
<dbReference type="Proteomes" id="UP001652741">
    <property type="component" value="Chromosome ssa09"/>
</dbReference>
<dbReference type="GO" id="GO:1990904">
    <property type="term" value="C:ribonucleoprotein complex"/>
    <property type="evidence" value="ECO:0007669"/>
    <property type="project" value="UniProtKB-KW"/>
</dbReference>
<dbReference type="OrthoDB" id="5847109at2759"/>
<accession>A0A1S3SPI6</accession>
<dbReference type="STRING" id="8030.ENSSSAP00000023228"/>
<dbReference type="PANTHER" id="PTHR15909">
    <property type="entry name" value="39S RIBOSOMAL PROTEIN L35, MITOCHONDRIAL"/>
    <property type="match status" value="1"/>
</dbReference>
<reference evidence="2" key="1">
    <citation type="submission" date="2025-08" db="UniProtKB">
        <authorList>
            <consortium name="RefSeq"/>
        </authorList>
    </citation>
    <scope>IDENTIFICATION</scope>
</reference>
<dbReference type="PaxDb" id="8030-ENSSSAP00000023228"/>
<evidence type="ECO:0000313" key="2">
    <source>
        <dbReference type="RefSeq" id="XP_014066248.1"/>
    </source>
</evidence>
<sequence>MQSSVLSTPAWACLSAKAIQTPQQVILLRLVQQPSRNLTYISLKKGKRKSVKSVVKRFMRLHCGLWIRRKAGYKKKLEEVACKKEAFKGACVL</sequence>
<dbReference type="PANTHER" id="PTHR15909:SF0">
    <property type="entry name" value="LARGE RIBOSOMAL SUBUNIT PROTEIN BL35M"/>
    <property type="match status" value="1"/>
</dbReference>
<protein>
    <submittedName>
        <fullName evidence="2">39S ribosomal protein L35, mitochondrial</fullName>
    </submittedName>
</protein>
<name>A0A1S3SPI6_SALSA</name>